<dbReference type="Proteomes" id="UP001519460">
    <property type="component" value="Unassembled WGS sequence"/>
</dbReference>
<gene>
    <name evidence="1" type="ORF">BaRGS_00013629</name>
</gene>
<keyword evidence="2" id="KW-1185">Reference proteome</keyword>
<reference evidence="1 2" key="1">
    <citation type="journal article" date="2023" name="Sci. Data">
        <title>Genome assembly of the Korean intertidal mud-creeper Batillaria attramentaria.</title>
        <authorList>
            <person name="Patra A.K."/>
            <person name="Ho P.T."/>
            <person name="Jun S."/>
            <person name="Lee S.J."/>
            <person name="Kim Y."/>
            <person name="Won Y.J."/>
        </authorList>
    </citation>
    <scope>NUCLEOTIDE SEQUENCE [LARGE SCALE GENOMIC DNA]</scope>
    <source>
        <strain evidence="1">Wonlab-2016</strain>
    </source>
</reference>
<accession>A0ABD0L7X5</accession>
<sequence length="96" mass="10198">MGEEVVAPIIGVVVAVVGDLPASAAVRGSDRSEEPPIPTCYCLAVALCGQLNAMQDSGISEALCSHYSVPNEHCFPFCRHFLQQFLYGSGWGCHVS</sequence>
<comment type="caution">
    <text evidence="1">The sequence shown here is derived from an EMBL/GenBank/DDBJ whole genome shotgun (WGS) entry which is preliminary data.</text>
</comment>
<proteinExistence type="predicted"/>
<name>A0ABD0L7X5_9CAEN</name>
<protein>
    <recommendedName>
        <fullName evidence="3">Secreted protein</fullName>
    </recommendedName>
</protein>
<dbReference type="AlphaFoldDB" id="A0ABD0L7X5"/>
<evidence type="ECO:0000313" key="2">
    <source>
        <dbReference type="Proteomes" id="UP001519460"/>
    </source>
</evidence>
<organism evidence="1 2">
    <name type="scientific">Batillaria attramentaria</name>
    <dbReference type="NCBI Taxonomy" id="370345"/>
    <lineage>
        <taxon>Eukaryota</taxon>
        <taxon>Metazoa</taxon>
        <taxon>Spiralia</taxon>
        <taxon>Lophotrochozoa</taxon>
        <taxon>Mollusca</taxon>
        <taxon>Gastropoda</taxon>
        <taxon>Caenogastropoda</taxon>
        <taxon>Sorbeoconcha</taxon>
        <taxon>Cerithioidea</taxon>
        <taxon>Batillariidae</taxon>
        <taxon>Batillaria</taxon>
    </lineage>
</organism>
<dbReference type="EMBL" id="JACVVK020000077">
    <property type="protein sequence ID" value="KAK7495219.1"/>
    <property type="molecule type" value="Genomic_DNA"/>
</dbReference>
<evidence type="ECO:0008006" key="3">
    <source>
        <dbReference type="Google" id="ProtNLM"/>
    </source>
</evidence>
<evidence type="ECO:0000313" key="1">
    <source>
        <dbReference type="EMBL" id="KAK7495219.1"/>
    </source>
</evidence>